<comment type="caution">
    <text evidence="2">The sequence shown here is derived from an EMBL/GenBank/DDBJ whole genome shotgun (WGS) entry which is preliminary data.</text>
</comment>
<dbReference type="GO" id="GO:0003677">
    <property type="term" value="F:DNA binding"/>
    <property type="evidence" value="ECO:0007669"/>
    <property type="project" value="InterPro"/>
</dbReference>
<reference evidence="2" key="1">
    <citation type="submission" date="2021-10" db="EMBL/GenBank/DDBJ databases">
        <title>Tropical sea cucumber genome reveals ecological adaptation and Cuvierian tubules defense mechanism.</title>
        <authorList>
            <person name="Chen T."/>
        </authorList>
    </citation>
    <scope>NUCLEOTIDE SEQUENCE</scope>
    <source>
        <strain evidence="2">Nanhai2018</strain>
        <tissue evidence="2">Muscle</tissue>
    </source>
</reference>
<evidence type="ECO:0000313" key="3">
    <source>
        <dbReference type="Proteomes" id="UP001152320"/>
    </source>
</evidence>
<proteinExistence type="predicted"/>
<dbReference type="Proteomes" id="UP001152320">
    <property type="component" value="Unassembled WGS sequence"/>
</dbReference>
<gene>
    <name evidence="2" type="ORF">HOLleu_43452</name>
</gene>
<dbReference type="GO" id="GO:0006355">
    <property type="term" value="P:regulation of DNA-templated transcription"/>
    <property type="evidence" value="ECO:0007669"/>
    <property type="project" value="InterPro"/>
</dbReference>
<protein>
    <recommendedName>
        <fullName evidence="1">Transcriptional coactivator p15 (PC4) C-terminal domain-containing protein</fullName>
    </recommendedName>
</protein>
<evidence type="ECO:0000259" key="1">
    <source>
        <dbReference type="Pfam" id="PF02229"/>
    </source>
</evidence>
<organism evidence="2 3">
    <name type="scientific">Holothuria leucospilota</name>
    <name type="common">Black long sea cucumber</name>
    <name type="synonym">Mertensiothuria leucospilota</name>
    <dbReference type="NCBI Taxonomy" id="206669"/>
    <lineage>
        <taxon>Eukaryota</taxon>
        <taxon>Metazoa</taxon>
        <taxon>Echinodermata</taxon>
        <taxon>Eleutherozoa</taxon>
        <taxon>Echinozoa</taxon>
        <taxon>Holothuroidea</taxon>
        <taxon>Aspidochirotacea</taxon>
        <taxon>Aspidochirotida</taxon>
        <taxon>Holothuriidae</taxon>
        <taxon>Holothuria</taxon>
    </lineage>
</organism>
<dbReference type="Gene3D" id="2.30.31.10">
    <property type="entry name" value="Transcriptional Coactivator Pc4, Chain A"/>
    <property type="match status" value="1"/>
</dbReference>
<dbReference type="OrthoDB" id="2505440at2759"/>
<dbReference type="Pfam" id="PF02229">
    <property type="entry name" value="PC4"/>
    <property type="match status" value="1"/>
</dbReference>
<accession>A0A9Q0YEE8</accession>
<dbReference type="AlphaFoldDB" id="A0A9Q0YEE8"/>
<evidence type="ECO:0000313" key="2">
    <source>
        <dbReference type="EMBL" id="KAJ8018522.1"/>
    </source>
</evidence>
<dbReference type="EMBL" id="JAIZAY010000314">
    <property type="protein sequence ID" value="KAJ8018522.1"/>
    <property type="molecule type" value="Genomic_DNA"/>
</dbReference>
<sequence length="146" mass="17050">MDDNQTFPQIPDELYNAGWRVHYSLENNKPYFVNEETKMRADTLPTLRTFPPFTARGSSVQNLCHHQWVYERHVNRGFPKKEAEGLGKPCQQRMDEAMTRFPLGGKRHVVVKRYRGVPDVNIREYYGGETKDRLLAGKRGINLKLE</sequence>
<dbReference type="Gene3D" id="2.20.70.10">
    <property type="match status" value="1"/>
</dbReference>
<dbReference type="SUPFAM" id="SSF54447">
    <property type="entry name" value="ssDNA-binding transcriptional regulator domain"/>
    <property type="match status" value="1"/>
</dbReference>
<feature type="domain" description="Transcriptional coactivator p15 (PC4) C-terminal" evidence="1">
    <location>
        <begin position="101"/>
        <end position="146"/>
    </location>
</feature>
<name>A0A9Q0YEE8_HOLLE</name>
<keyword evidence="3" id="KW-1185">Reference proteome</keyword>
<dbReference type="InterPro" id="IPR003173">
    <property type="entry name" value="PC4_C"/>
</dbReference>
<dbReference type="InterPro" id="IPR009044">
    <property type="entry name" value="ssDNA-bd_transcriptional_reg"/>
</dbReference>